<gene>
    <name evidence="4" type="ORF">F0357_19305</name>
</gene>
<comment type="subcellular location">
    <subcellularLocation>
        <location evidence="2">Gas vesicle</location>
    </subcellularLocation>
</comment>
<comment type="caution">
    <text evidence="4">The sequence shown here is derived from an EMBL/GenBank/DDBJ whole genome shotgun (WGS) entry which is preliminary data.</text>
</comment>
<evidence type="ECO:0000256" key="1">
    <source>
        <dbReference type="ARBA" id="ARBA00022987"/>
    </source>
</evidence>
<evidence type="ECO:0000313" key="5">
    <source>
        <dbReference type="Proteomes" id="UP000332515"/>
    </source>
</evidence>
<accession>A0A6A7Y699</accession>
<organism evidence="4 5">
    <name type="scientific">Segnochrobactrum spirostomi</name>
    <dbReference type="NCBI Taxonomy" id="2608987"/>
    <lineage>
        <taxon>Bacteria</taxon>
        <taxon>Pseudomonadati</taxon>
        <taxon>Pseudomonadota</taxon>
        <taxon>Alphaproteobacteria</taxon>
        <taxon>Hyphomicrobiales</taxon>
        <taxon>Segnochrobactraceae</taxon>
        <taxon>Segnochrobactrum</taxon>
    </lineage>
</organism>
<dbReference type="RefSeq" id="WP_153487974.1">
    <property type="nucleotide sequence ID" value="NZ_VWNA01000002.1"/>
</dbReference>
<comment type="similarity">
    <text evidence="3">Belongs to the gas vesicle GvpF/GvpL family.</text>
</comment>
<dbReference type="PANTHER" id="PTHR36852">
    <property type="entry name" value="PROTEIN GVPL 2"/>
    <property type="match status" value="1"/>
</dbReference>
<keyword evidence="1" id="KW-0304">Gas vesicle</keyword>
<dbReference type="GO" id="GO:0031411">
    <property type="term" value="C:gas vesicle"/>
    <property type="evidence" value="ECO:0007669"/>
    <property type="project" value="UniProtKB-SubCell"/>
</dbReference>
<protein>
    <submittedName>
        <fullName evidence="4">GvpL/GvpF family gas vesicle protein</fullName>
    </submittedName>
</protein>
<keyword evidence="5" id="KW-1185">Reference proteome</keyword>
<dbReference type="EMBL" id="VWNA01000002">
    <property type="protein sequence ID" value="MQT14764.1"/>
    <property type="molecule type" value="Genomic_DNA"/>
</dbReference>
<evidence type="ECO:0000313" key="4">
    <source>
        <dbReference type="EMBL" id="MQT14764.1"/>
    </source>
</evidence>
<reference evidence="4 5" key="1">
    <citation type="submission" date="2019-09" db="EMBL/GenBank/DDBJ databases">
        <title>Segnochrobactrum spirostomi gen. nov., sp. nov., isolated from the ciliate Spirostomum cf. yagiui and description of a novel family, Segnochrobactraceae fam. nov. within the order Rhizobiales of the class Alphaproteobacteria.</title>
        <authorList>
            <person name="Akter S."/>
            <person name="Shazib S.U.A."/>
            <person name="Shin M.K."/>
        </authorList>
    </citation>
    <scope>NUCLEOTIDE SEQUENCE [LARGE SCALE GENOMIC DNA]</scope>
    <source>
        <strain evidence="4 5">Sp-1</strain>
    </source>
</reference>
<dbReference type="Pfam" id="PF06386">
    <property type="entry name" value="GvpL_GvpF"/>
    <property type="match status" value="1"/>
</dbReference>
<sequence length="259" mass="28108">MLYTYAIIADYEPRQAESLIRIGILPDAPPRCYRHGTLAAVASEVPASEFGPEALPARLSDAEWTRDRVLAHEAVVTDLLQAATVLPMKFCTLFSGEPALFAALDDHGDRLLAAVARCRSAREWGVKLFFDPERAEQADAATVSLSAGAGAAFFRRKQEARAKSQADETRLAECVADVHEALARRARDAVLNPPQPPAIHRRRGRMVLNAAYLVGTDEEIGWHAAIENMTERCARDGLGCELTGPWGPYNFVGGGLVGA</sequence>
<evidence type="ECO:0000256" key="3">
    <source>
        <dbReference type="ARBA" id="ARBA00035643"/>
    </source>
</evidence>
<name>A0A6A7Y699_9HYPH</name>
<dbReference type="Proteomes" id="UP000332515">
    <property type="component" value="Unassembled WGS sequence"/>
</dbReference>
<proteinExistence type="inferred from homology"/>
<dbReference type="GO" id="GO:0031412">
    <property type="term" value="P:gas vesicle organization"/>
    <property type="evidence" value="ECO:0007669"/>
    <property type="project" value="InterPro"/>
</dbReference>
<dbReference type="InterPro" id="IPR009430">
    <property type="entry name" value="GvpL/GvpF"/>
</dbReference>
<dbReference type="AlphaFoldDB" id="A0A6A7Y699"/>
<dbReference type="PANTHER" id="PTHR36852:SF1">
    <property type="entry name" value="PROTEIN GVPL 2"/>
    <property type="match status" value="1"/>
</dbReference>
<evidence type="ECO:0000256" key="2">
    <source>
        <dbReference type="ARBA" id="ARBA00035108"/>
    </source>
</evidence>